<dbReference type="CDD" id="cd01171">
    <property type="entry name" value="YXKO-related"/>
    <property type="match status" value="1"/>
</dbReference>
<feature type="domain" description="YjeF N-terminal" evidence="21">
    <location>
        <begin position="9"/>
        <end position="218"/>
    </location>
</feature>
<dbReference type="PANTHER" id="PTHR12592">
    <property type="entry name" value="ATP-DEPENDENT (S)-NAD(P)H-HYDRATE DEHYDRATASE FAMILY MEMBER"/>
    <property type="match status" value="1"/>
</dbReference>
<evidence type="ECO:0000256" key="2">
    <source>
        <dbReference type="ARBA" id="ARBA00000909"/>
    </source>
</evidence>
<feature type="binding site" evidence="17">
    <location>
        <position position="442"/>
    </location>
    <ligand>
        <name>(6S)-NADPHX</name>
        <dbReference type="ChEBI" id="CHEBI:64076"/>
    </ligand>
</feature>
<dbReference type="PROSITE" id="PS51383">
    <property type="entry name" value="YJEF_C_3"/>
    <property type="match status" value="1"/>
</dbReference>
<evidence type="ECO:0000256" key="5">
    <source>
        <dbReference type="ARBA" id="ARBA00022723"/>
    </source>
</evidence>
<evidence type="ECO:0000256" key="9">
    <source>
        <dbReference type="ARBA" id="ARBA00022958"/>
    </source>
</evidence>
<comment type="function">
    <text evidence="17">Catalyzes the dehydration of the S-form of NAD(P)HX at the expense of ADP, which is converted to AMP. Together with NAD(P)HX epimerase, which catalyzes the epimerization of the S- and R-forms, the enzyme allows the repair of both epimers of NAD(P)HX, a damaged form of NAD(P)H that is a result of enzymatic or heat-dependent hydration.</text>
</comment>
<feature type="binding site" evidence="18">
    <location>
        <position position="162"/>
    </location>
    <ligand>
        <name>K(+)</name>
        <dbReference type="ChEBI" id="CHEBI:29103"/>
    </ligand>
</feature>
<proteinExistence type="inferred from homology"/>
<keyword evidence="9 18" id="KW-0630">Potassium</keyword>
<keyword evidence="11 18" id="KW-0413">Isomerase</keyword>
<evidence type="ECO:0000256" key="4">
    <source>
        <dbReference type="ARBA" id="ARBA00009524"/>
    </source>
</evidence>
<comment type="function">
    <text evidence="14 19">Bifunctional enzyme that catalyzes the epimerization of the S- and R-forms of NAD(P)HX and the dehydration of the S-form of NAD(P)HX at the expense of ADP, which is converted to AMP. This allows the repair of both epimers of NAD(P)HX, a damaged form of NAD(P)H that is a result of enzymatic or heat-dependent hydration.</text>
</comment>
<dbReference type="GO" id="GO:0052855">
    <property type="term" value="F:ADP-dependent NAD(P)H-hydrate dehydratase activity"/>
    <property type="evidence" value="ECO:0007669"/>
    <property type="project" value="UniProtKB-UniRule"/>
</dbReference>
<feature type="binding site" evidence="18">
    <location>
        <position position="159"/>
    </location>
    <ligand>
        <name>(6S)-NADPHX</name>
        <dbReference type="ChEBI" id="CHEBI:64076"/>
    </ligand>
</feature>
<dbReference type="HAMAP" id="MF_01966">
    <property type="entry name" value="NADHX_epimerase"/>
    <property type="match status" value="1"/>
</dbReference>
<keyword evidence="8 17" id="KW-0521">NADP</keyword>
<evidence type="ECO:0000256" key="15">
    <source>
        <dbReference type="ARBA" id="ARBA00048238"/>
    </source>
</evidence>
<dbReference type="Pfam" id="PF01256">
    <property type="entry name" value="Carb_kinase"/>
    <property type="match status" value="1"/>
</dbReference>
<dbReference type="HAMAP" id="MF_01965">
    <property type="entry name" value="NADHX_dehydratase"/>
    <property type="match status" value="1"/>
</dbReference>
<evidence type="ECO:0000256" key="8">
    <source>
        <dbReference type="ARBA" id="ARBA00022857"/>
    </source>
</evidence>
<dbReference type="PROSITE" id="PS01050">
    <property type="entry name" value="YJEF_C_2"/>
    <property type="match status" value="1"/>
</dbReference>
<evidence type="ECO:0000256" key="7">
    <source>
        <dbReference type="ARBA" id="ARBA00022840"/>
    </source>
</evidence>
<evidence type="ECO:0000256" key="16">
    <source>
        <dbReference type="ARBA" id="ARBA00049209"/>
    </source>
</evidence>
<dbReference type="EC" id="4.2.1.136" evidence="19"/>
<keyword evidence="6 17" id="KW-0547">Nucleotide-binding</keyword>
<accession>A0A413SW94</accession>
<feature type="binding site" evidence="18">
    <location>
        <begin position="57"/>
        <end position="61"/>
    </location>
    <ligand>
        <name>(6S)-NADPHX</name>
        <dbReference type="ChEBI" id="CHEBI:64076"/>
    </ligand>
</feature>
<comment type="subunit">
    <text evidence="17">Homotetramer.</text>
</comment>
<dbReference type="GO" id="GO:0046872">
    <property type="term" value="F:metal ion binding"/>
    <property type="evidence" value="ECO:0007669"/>
    <property type="project" value="UniProtKB-UniRule"/>
</dbReference>
<dbReference type="EC" id="5.1.99.6" evidence="19"/>
<evidence type="ECO:0000256" key="17">
    <source>
        <dbReference type="HAMAP-Rule" id="MF_01965"/>
    </source>
</evidence>
<sequence length="505" mass="55418">MKILNCKQQKEADAYTIEHEGILSINLMEKAAGMLTEAITRRWDKSHRIVVFAGPGNNGGDALAVARMLFLKNYQVEVFLFNVTGQLSEECLTNIRRLKESGFPNYTEVSSQFQAPKLTEHDIVVDGLFGSGLNRPLNGGFAAVVKFINASPATVVSIDVPSGLMGEDNSYNVRQNIIQADLTLSIQMPKLSFLFPENEEFTGHWELLDIGISREYIAQAETRYFITEEQEMRQLIRPRRTFAHKGNFGHGLLIAGSYGMGGAAVLAARACMRSGIGLLTVHSPICNHQLLQTIVPEAMVQDDVHERFFAEPTDLDNYQAMAIGPGLSQEEITAQAALDQVSNCFIPLVLDADALNIFSAYRSYLNRLPKHSILTPHVKELERLVGRCSNSFEHLSKAKELAGELQVYIILKGAWTTVITPEGNCYFNPTGNPGMATGGSGDVLTGILLSLLAQGYTQEEACRLGVYIHGLAGDIACMRMGEISMTAGDIVNALPEAWKKLTTSK</sequence>
<keyword evidence="5 18" id="KW-0479">Metal-binding</keyword>
<evidence type="ECO:0000313" key="22">
    <source>
        <dbReference type="EMBL" id="RHA73412.1"/>
    </source>
</evidence>
<dbReference type="NCBIfam" id="TIGR00197">
    <property type="entry name" value="yjeF_nterm"/>
    <property type="match status" value="1"/>
</dbReference>
<evidence type="ECO:0000256" key="6">
    <source>
        <dbReference type="ARBA" id="ARBA00022741"/>
    </source>
</evidence>
<dbReference type="PIRSF" id="PIRSF017184">
    <property type="entry name" value="Nnr"/>
    <property type="match status" value="1"/>
</dbReference>
<evidence type="ECO:0000256" key="1">
    <source>
        <dbReference type="ARBA" id="ARBA00000013"/>
    </source>
</evidence>
<evidence type="ECO:0000256" key="19">
    <source>
        <dbReference type="PIRNR" id="PIRNR017184"/>
    </source>
</evidence>
<dbReference type="AlphaFoldDB" id="A0A413SW94"/>
<keyword evidence="10 17" id="KW-0520">NAD</keyword>
<name>A0A413SW94_9BACT</name>
<comment type="function">
    <text evidence="18">Catalyzes the epimerization of the S- and R-forms of NAD(P)HX, a damaged form of NAD(P)H that is a result of enzymatic or heat-dependent hydration. This is a prerequisite for the S-specific NAD(P)H-hydrate dehydratase to allow the repair of both epimers of NAD(P)HX.</text>
</comment>
<comment type="similarity">
    <text evidence="4 19">In the C-terminal section; belongs to the NnrD/CARKD family.</text>
</comment>
<dbReference type="NCBIfam" id="TIGR00196">
    <property type="entry name" value="yjeF_cterm"/>
    <property type="match status" value="1"/>
</dbReference>
<comment type="catalytic activity">
    <reaction evidence="2 18 19">
        <text>(6R)-NADPHX = (6S)-NADPHX</text>
        <dbReference type="Rhea" id="RHEA:32227"/>
        <dbReference type="ChEBI" id="CHEBI:64076"/>
        <dbReference type="ChEBI" id="CHEBI:64077"/>
        <dbReference type="EC" id="5.1.99.6"/>
    </reaction>
</comment>
<keyword evidence="13" id="KW-0511">Multifunctional enzyme</keyword>
<comment type="catalytic activity">
    <reaction evidence="15 17 19">
        <text>(6S)-NADHX + ADP = AMP + phosphate + NADH + H(+)</text>
        <dbReference type="Rhea" id="RHEA:32223"/>
        <dbReference type="ChEBI" id="CHEBI:15378"/>
        <dbReference type="ChEBI" id="CHEBI:43474"/>
        <dbReference type="ChEBI" id="CHEBI:57945"/>
        <dbReference type="ChEBI" id="CHEBI:64074"/>
        <dbReference type="ChEBI" id="CHEBI:456215"/>
        <dbReference type="ChEBI" id="CHEBI:456216"/>
        <dbReference type="EC" id="4.2.1.136"/>
    </reaction>
</comment>
<keyword evidence="12 17" id="KW-0456">Lyase</keyword>
<dbReference type="Proteomes" id="UP000283855">
    <property type="component" value="Unassembled WGS sequence"/>
</dbReference>
<comment type="similarity">
    <text evidence="18">Belongs to the NnrE/AIBP family.</text>
</comment>
<feature type="binding site" evidence="18">
    <location>
        <position position="58"/>
    </location>
    <ligand>
        <name>K(+)</name>
        <dbReference type="ChEBI" id="CHEBI:29103"/>
    </ligand>
</feature>
<dbReference type="EMBL" id="QSFT01000037">
    <property type="protein sequence ID" value="RHA73412.1"/>
    <property type="molecule type" value="Genomic_DNA"/>
</dbReference>
<dbReference type="RefSeq" id="WP_118400913.1">
    <property type="nucleotide sequence ID" value="NZ_CABJGD010000037.1"/>
</dbReference>
<comment type="similarity">
    <text evidence="17">Belongs to the NnrD/CARKD family.</text>
</comment>
<feature type="binding site" evidence="17">
    <location>
        <position position="326"/>
    </location>
    <ligand>
        <name>(6S)-NADPHX</name>
        <dbReference type="ChEBI" id="CHEBI:64076"/>
    </ligand>
</feature>
<evidence type="ECO:0000256" key="14">
    <source>
        <dbReference type="ARBA" id="ARBA00025153"/>
    </source>
</evidence>
<dbReference type="Gene3D" id="3.40.1190.20">
    <property type="match status" value="1"/>
</dbReference>
<dbReference type="SUPFAM" id="SSF64153">
    <property type="entry name" value="YjeF N-terminal domain-like"/>
    <property type="match status" value="1"/>
</dbReference>
<feature type="binding site" evidence="17">
    <location>
        <position position="263"/>
    </location>
    <ligand>
        <name>(6S)-NADPHX</name>
        <dbReference type="ChEBI" id="CHEBI:64076"/>
    </ligand>
</feature>
<evidence type="ECO:0000256" key="10">
    <source>
        <dbReference type="ARBA" id="ARBA00023027"/>
    </source>
</evidence>
<evidence type="ECO:0000256" key="12">
    <source>
        <dbReference type="ARBA" id="ARBA00023239"/>
    </source>
</evidence>
<dbReference type="PANTHER" id="PTHR12592:SF0">
    <property type="entry name" value="ATP-DEPENDENT (S)-NAD(P)H-HYDRATE DEHYDRATASE"/>
    <property type="match status" value="1"/>
</dbReference>
<evidence type="ECO:0000256" key="18">
    <source>
        <dbReference type="HAMAP-Rule" id="MF_01966"/>
    </source>
</evidence>
<dbReference type="InterPro" id="IPR036652">
    <property type="entry name" value="YjeF_N_dom_sf"/>
</dbReference>
<evidence type="ECO:0000256" key="3">
    <source>
        <dbReference type="ARBA" id="ARBA00006001"/>
    </source>
</evidence>
<dbReference type="Pfam" id="PF03853">
    <property type="entry name" value="YjeF_N"/>
    <property type="match status" value="1"/>
</dbReference>
<dbReference type="GO" id="GO:0005524">
    <property type="term" value="F:ATP binding"/>
    <property type="evidence" value="ECO:0007669"/>
    <property type="project" value="UniProtKB-UniRule"/>
</dbReference>
<dbReference type="Gene3D" id="3.40.50.10260">
    <property type="entry name" value="YjeF N-terminal domain"/>
    <property type="match status" value="1"/>
</dbReference>
<comment type="caution">
    <text evidence="22">The sequence shown here is derived from an EMBL/GenBank/DDBJ whole genome shotgun (WGS) entry which is preliminary data.</text>
</comment>
<feature type="binding site" evidence="17">
    <location>
        <begin position="412"/>
        <end position="416"/>
    </location>
    <ligand>
        <name>AMP</name>
        <dbReference type="ChEBI" id="CHEBI:456215"/>
    </ligand>
</feature>
<dbReference type="InterPro" id="IPR017953">
    <property type="entry name" value="Carbohydrate_kinase_pred_CS"/>
</dbReference>
<protein>
    <recommendedName>
        <fullName evidence="19">Bifunctional NAD(P)H-hydrate repair enzyme</fullName>
    </recommendedName>
    <alternativeName>
        <fullName evidence="19">Nicotinamide nucleotide repair protein</fullName>
    </alternativeName>
    <domain>
        <recommendedName>
            <fullName evidence="19">ADP-dependent (S)-NAD(P)H-hydrate dehydratase</fullName>
            <ecNumber evidence="19">4.2.1.136</ecNumber>
        </recommendedName>
        <alternativeName>
            <fullName evidence="19">ADP-dependent NAD(P)HX dehydratase</fullName>
        </alternativeName>
    </domain>
    <domain>
        <recommendedName>
            <fullName evidence="19">NAD(P)H-hydrate epimerase</fullName>
            <ecNumber evidence="19">5.1.99.6</ecNumber>
        </recommendedName>
    </domain>
</protein>
<evidence type="ECO:0000256" key="13">
    <source>
        <dbReference type="ARBA" id="ARBA00023268"/>
    </source>
</evidence>
<evidence type="ECO:0000256" key="11">
    <source>
        <dbReference type="ARBA" id="ARBA00023235"/>
    </source>
</evidence>
<comment type="caution">
    <text evidence="18">Lacks conserved residue(s) required for the propagation of feature annotation.</text>
</comment>
<feature type="binding site" evidence="17">
    <location>
        <position position="441"/>
    </location>
    <ligand>
        <name>AMP</name>
        <dbReference type="ChEBI" id="CHEBI:456215"/>
    </ligand>
</feature>
<comment type="catalytic activity">
    <reaction evidence="1 18 19">
        <text>(6R)-NADHX = (6S)-NADHX</text>
        <dbReference type="Rhea" id="RHEA:32215"/>
        <dbReference type="ChEBI" id="CHEBI:64074"/>
        <dbReference type="ChEBI" id="CHEBI:64075"/>
        <dbReference type="EC" id="5.1.99.6"/>
    </reaction>
</comment>
<comment type="catalytic activity">
    <reaction evidence="16 17 19">
        <text>(6S)-NADPHX + ADP = AMP + phosphate + NADPH + H(+)</text>
        <dbReference type="Rhea" id="RHEA:32235"/>
        <dbReference type="ChEBI" id="CHEBI:15378"/>
        <dbReference type="ChEBI" id="CHEBI:43474"/>
        <dbReference type="ChEBI" id="CHEBI:57783"/>
        <dbReference type="ChEBI" id="CHEBI:64076"/>
        <dbReference type="ChEBI" id="CHEBI:456215"/>
        <dbReference type="ChEBI" id="CHEBI:456216"/>
        <dbReference type="EC" id="4.2.1.136"/>
    </reaction>
</comment>
<organism evidence="22 23">
    <name type="scientific">Phocaeicola coprophilus</name>
    <dbReference type="NCBI Taxonomy" id="387090"/>
    <lineage>
        <taxon>Bacteria</taxon>
        <taxon>Pseudomonadati</taxon>
        <taxon>Bacteroidota</taxon>
        <taxon>Bacteroidia</taxon>
        <taxon>Bacteroidales</taxon>
        <taxon>Bacteroidaceae</taxon>
        <taxon>Phocaeicola</taxon>
    </lineage>
</organism>
<comment type="cofactor">
    <cofactor evidence="17">
        <name>Mg(2+)</name>
        <dbReference type="ChEBI" id="CHEBI:18420"/>
    </cofactor>
</comment>
<evidence type="ECO:0000259" key="20">
    <source>
        <dbReference type="PROSITE" id="PS51383"/>
    </source>
</evidence>
<dbReference type="InterPro" id="IPR000631">
    <property type="entry name" value="CARKD"/>
</dbReference>
<dbReference type="GO" id="GO:0046496">
    <property type="term" value="P:nicotinamide nucleotide metabolic process"/>
    <property type="evidence" value="ECO:0007669"/>
    <property type="project" value="UniProtKB-UniRule"/>
</dbReference>
<dbReference type="InterPro" id="IPR004443">
    <property type="entry name" value="YjeF_N_dom"/>
</dbReference>
<dbReference type="PROSITE" id="PS51385">
    <property type="entry name" value="YJEF_N"/>
    <property type="match status" value="1"/>
</dbReference>
<dbReference type="InterPro" id="IPR030677">
    <property type="entry name" value="Nnr"/>
</dbReference>
<feature type="binding site" evidence="18">
    <location>
        <begin position="130"/>
        <end position="136"/>
    </location>
    <ligand>
        <name>(6S)-NADPHX</name>
        <dbReference type="ChEBI" id="CHEBI:64076"/>
    </ligand>
</feature>
<comment type="similarity">
    <text evidence="3 19">In the N-terminal section; belongs to the NnrE/AIBP family.</text>
</comment>
<comment type="cofactor">
    <cofactor evidence="18 19">
        <name>K(+)</name>
        <dbReference type="ChEBI" id="CHEBI:29103"/>
    </cofactor>
    <text evidence="18 19">Binds 1 potassium ion per subunit.</text>
</comment>
<feature type="binding site" evidence="17">
    <location>
        <position position="377"/>
    </location>
    <ligand>
        <name>(6S)-NADPHX</name>
        <dbReference type="ChEBI" id="CHEBI:64076"/>
    </ligand>
</feature>
<evidence type="ECO:0000259" key="21">
    <source>
        <dbReference type="PROSITE" id="PS51385"/>
    </source>
</evidence>
<dbReference type="SUPFAM" id="SSF53613">
    <property type="entry name" value="Ribokinase-like"/>
    <property type="match status" value="1"/>
</dbReference>
<dbReference type="InterPro" id="IPR029056">
    <property type="entry name" value="Ribokinase-like"/>
</dbReference>
<dbReference type="GO" id="GO:0110051">
    <property type="term" value="P:metabolite repair"/>
    <property type="evidence" value="ECO:0007669"/>
    <property type="project" value="TreeGrafter"/>
</dbReference>
<feature type="binding site" evidence="18">
    <location>
        <position position="126"/>
    </location>
    <ligand>
        <name>K(+)</name>
        <dbReference type="ChEBI" id="CHEBI:29103"/>
    </ligand>
</feature>
<reference evidence="22 23" key="1">
    <citation type="submission" date="2018-08" db="EMBL/GenBank/DDBJ databases">
        <title>A genome reference for cultivated species of the human gut microbiota.</title>
        <authorList>
            <person name="Zou Y."/>
            <person name="Xue W."/>
            <person name="Luo G."/>
        </authorList>
    </citation>
    <scope>NUCLEOTIDE SEQUENCE [LARGE SCALE GENOMIC DNA]</scope>
    <source>
        <strain evidence="22 23">AM42-38</strain>
    </source>
</reference>
<keyword evidence="7 17" id="KW-0067">ATP-binding</keyword>
<feature type="domain" description="YjeF C-terminal" evidence="20">
    <location>
        <begin position="228"/>
        <end position="501"/>
    </location>
</feature>
<evidence type="ECO:0000313" key="23">
    <source>
        <dbReference type="Proteomes" id="UP000283855"/>
    </source>
</evidence>
<gene>
    <name evidence="17" type="primary">nnrD</name>
    <name evidence="18" type="synonym">nnrE</name>
    <name evidence="22" type="ORF">DW921_13240</name>
</gene>
<dbReference type="GO" id="GO:0052856">
    <property type="term" value="F:NAD(P)HX epimerase activity"/>
    <property type="evidence" value="ECO:0007669"/>
    <property type="project" value="UniProtKB-UniRule"/>
</dbReference>